<keyword evidence="1" id="KW-1133">Transmembrane helix</keyword>
<keyword evidence="1" id="KW-0812">Transmembrane</keyword>
<evidence type="ECO:0000313" key="3">
    <source>
        <dbReference type="Proteomes" id="UP000009183"/>
    </source>
</evidence>
<evidence type="ECO:0000313" key="2">
    <source>
        <dbReference type="EMBL" id="CBI35482.3"/>
    </source>
</evidence>
<dbReference type="Proteomes" id="UP000009183">
    <property type="component" value="Chromosome 17"/>
</dbReference>
<feature type="transmembrane region" description="Helical" evidence="1">
    <location>
        <begin position="67"/>
        <end position="89"/>
    </location>
</feature>
<keyword evidence="3" id="KW-1185">Reference proteome</keyword>
<dbReference type="AlphaFoldDB" id="D7TYA7"/>
<feature type="transmembrane region" description="Helical" evidence="1">
    <location>
        <begin position="35"/>
        <end position="55"/>
    </location>
</feature>
<evidence type="ECO:0000256" key="1">
    <source>
        <dbReference type="SAM" id="Phobius"/>
    </source>
</evidence>
<accession>D7TYA7</accession>
<dbReference type="PaxDb" id="29760-VIT_17s0119g00390.t01"/>
<dbReference type="HOGENOM" id="CLU_2417671_0_0_1"/>
<name>D7TYA7_VITVI</name>
<gene>
    <name evidence="2" type="ordered locus">VIT_17s0119g00390</name>
</gene>
<sequence>MRFLKFWVEKLSFPGAFLSFSLVIFNFLGIVQLFVWTWCCNTLLSYIYIYIYFFLSKYDYSLNNSLFSLFLLPFHLCLVFCLLLVLLILGSG</sequence>
<reference evidence="3" key="1">
    <citation type="journal article" date="2007" name="Nature">
        <title>The grapevine genome sequence suggests ancestral hexaploidization in major angiosperm phyla.</title>
        <authorList>
            <consortium name="The French-Italian Public Consortium for Grapevine Genome Characterization."/>
            <person name="Jaillon O."/>
            <person name="Aury J.-M."/>
            <person name="Noel B."/>
            <person name="Policriti A."/>
            <person name="Clepet C."/>
            <person name="Casagrande A."/>
            <person name="Choisne N."/>
            <person name="Aubourg S."/>
            <person name="Vitulo N."/>
            <person name="Jubin C."/>
            <person name="Vezzi A."/>
            <person name="Legeai F."/>
            <person name="Hugueney P."/>
            <person name="Dasilva C."/>
            <person name="Horner D."/>
            <person name="Mica E."/>
            <person name="Jublot D."/>
            <person name="Poulain J."/>
            <person name="Bruyere C."/>
            <person name="Billault A."/>
            <person name="Segurens B."/>
            <person name="Gouyvenoux M."/>
            <person name="Ugarte E."/>
            <person name="Cattonaro F."/>
            <person name="Anthouard V."/>
            <person name="Vico V."/>
            <person name="Del Fabbro C."/>
            <person name="Alaux M."/>
            <person name="Di Gaspero G."/>
            <person name="Dumas V."/>
            <person name="Felice N."/>
            <person name="Paillard S."/>
            <person name="Juman I."/>
            <person name="Moroldo M."/>
            <person name="Scalabrin S."/>
            <person name="Canaguier A."/>
            <person name="Le Clainche I."/>
            <person name="Malacrida G."/>
            <person name="Durand E."/>
            <person name="Pesole G."/>
            <person name="Laucou V."/>
            <person name="Chatelet P."/>
            <person name="Merdinoglu D."/>
            <person name="Delledonne M."/>
            <person name="Pezzotti M."/>
            <person name="Lecharny A."/>
            <person name="Scarpelli C."/>
            <person name="Artiguenave F."/>
            <person name="Pe M.E."/>
            <person name="Valle G."/>
            <person name="Morgante M."/>
            <person name="Caboche M."/>
            <person name="Adam-Blondon A.-F."/>
            <person name="Weissenbach J."/>
            <person name="Quetier F."/>
            <person name="Wincker P."/>
        </authorList>
    </citation>
    <scope>NUCLEOTIDE SEQUENCE [LARGE SCALE GENOMIC DNA]</scope>
    <source>
        <strain evidence="3">cv. Pinot noir / PN40024</strain>
    </source>
</reference>
<protein>
    <submittedName>
        <fullName evidence="2">Uncharacterized protein</fullName>
    </submittedName>
</protein>
<keyword evidence="1" id="KW-0472">Membrane</keyword>
<feature type="transmembrane region" description="Helical" evidence="1">
    <location>
        <begin position="12"/>
        <end position="29"/>
    </location>
</feature>
<dbReference type="EMBL" id="FN596263">
    <property type="protein sequence ID" value="CBI35482.3"/>
    <property type="molecule type" value="Genomic_DNA"/>
</dbReference>
<organism evidence="2 3">
    <name type="scientific">Vitis vinifera</name>
    <name type="common">Grape</name>
    <dbReference type="NCBI Taxonomy" id="29760"/>
    <lineage>
        <taxon>Eukaryota</taxon>
        <taxon>Viridiplantae</taxon>
        <taxon>Streptophyta</taxon>
        <taxon>Embryophyta</taxon>
        <taxon>Tracheophyta</taxon>
        <taxon>Spermatophyta</taxon>
        <taxon>Magnoliopsida</taxon>
        <taxon>eudicotyledons</taxon>
        <taxon>Gunneridae</taxon>
        <taxon>Pentapetalae</taxon>
        <taxon>rosids</taxon>
        <taxon>Vitales</taxon>
        <taxon>Vitaceae</taxon>
        <taxon>Viteae</taxon>
        <taxon>Vitis</taxon>
    </lineage>
</organism>
<proteinExistence type="predicted"/>
<dbReference type="InParanoid" id="D7TYA7"/>